<evidence type="ECO:0000313" key="1">
    <source>
        <dbReference type="EMBL" id="KAK4109224.1"/>
    </source>
</evidence>
<organism evidence="1 2">
    <name type="scientific">Canariomyces notabilis</name>
    <dbReference type="NCBI Taxonomy" id="2074819"/>
    <lineage>
        <taxon>Eukaryota</taxon>
        <taxon>Fungi</taxon>
        <taxon>Dikarya</taxon>
        <taxon>Ascomycota</taxon>
        <taxon>Pezizomycotina</taxon>
        <taxon>Sordariomycetes</taxon>
        <taxon>Sordariomycetidae</taxon>
        <taxon>Sordariales</taxon>
        <taxon>Chaetomiaceae</taxon>
        <taxon>Canariomyces</taxon>
    </lineage>
</organism>
<protein>
    <submittedName>
        <fullName evidence="1">Uncharacterized protein</fullName>
    </submittedName>
</protein>
<dbReference type="GeneID" id="89933436"/>
<reference evidence="1" key="2">
    <citation type="submission" date="2023-05" db="EMBL/GenBank/DDBJ databases">
        <authorList>
            <consortium name="Lawrence Berkeley National Laboratory"/>
            <person name="Steindorff A."/>
            <person name="Hensen N."/>
            <person name="Bonometti L."/>
            <person name="Westerberg I."/>
            <person name="Brannstrom I.O."/>
            <person name="Guillou S."/>
            <person name="Cros-Aarteil S."/>
            <person name="Calhoun S."/>
            <person name="Haridas S."/>
            <person name="Kuo A."/>
            <person name="Mondo S."/>
            <person name="Pangilinan J."/>
            <person name="Riley R."/>
            <person name="Labutti K."/>
            <person name="Andreopoulos B."/>
            <person name="Lipzen A."/>
            <person name="Chen C."/>
            <person name="Yanf M."/>
            <person name="Daum C."/>
            <person name="Ng V."/>
            <person name="Clum A."/>
            <person name="Ohm R."/>
            <person name="Martin F."/>
            <person name="Silar P."/>
            <person name="Natvig D."/>
            <person name="Lalanne C."/>
            <person name="Gautier V."/>
            <person name="Ament-Velasquez S.L."/>
            <person name="Kruys A."/>
            <person name="Hutchinson M.I."/>
            <person name="Powell A.J."/>
            <person name="Barry K."/>
            <person name="Miller A.N."/>
            <person name="Grigoriev I.V."/>
            <person name="Debuchy R."/>
            <person name="Gladieux P."/>
            <person name="Thoren M.H."/>
            <person name="Johannesson H."/>
        </authorList>
    </citation>
    <scope>NUCLEOTIDE SEQUENCE</scope>
    <source>
        <strain evidence="1">CBS 508.74</strain>
    </source>
</reference>
<accession>A0AAN6QFH2</accession>
<sequence>MQPPMSLVFPSMKTYRLTETGLHRCQESRARHWTARGCPVSKLFCTSGKRNVQHLGDLGDLPLWQKQELRSSADLAAVWRSGHRRTQDIFFGMAIICSSSFCIDTLKCPRANHPSGGRQNRKFRNRQVGKVPLGSKALFPKHAVEHPTSTDVCS</sequence>
<name>A0AAN6QFH2_9PEZI</name>
<dbReference type="Proteomes" id="UP001302812">
    <property type="component" value="Unassembled WGS sequence"/>
</dbReference>
<comment type="caution">
    <text evidence="1">The sequence shown here is derived from an EMBL/GenBank/DDBJ whole genome shotgun (WGS) entry which is preliminary data.</text>
</comment>
<proteinExistence type="predicted"/>
<keyword evidence="2" id="KW-1185">Reference proteome</keyword>
<evidence type="ECO:0000313" key="2">
    <source>
        <dbReference type="Proteomes" id="UP001302812"/>
    </source>
</evidence>
<dbReference type="RefSeq" id="XP_064666794.1">
    <property type="nucleotide sequence ID" value="XM_064809313.1"/>
</dbReference>
<dbReference type="AlphaFoldDB" id="A0AAN6QFH2"/>
<dbReference type="EMBL" id="MU853357">
    <property type="protein sequence ID" value="KAK4109224.1"/>
    <property type="molecule type" value="Genomic_DNA"/>
</dbReference>
<reference evidence="1" key="1">
    <citation type="journal article" date="2023" name="Mol. Phylogenet. Evol.">
        <title>Genome-scale phylogeny and comparative genomics of the fungal order Sordariales.</title>
        <authorList>
            <person name="Hensen N."/>
            <person name="Bonometti L."/>
            <person name="Westerberg I."/>
            <person name="Brannstrom I.O."/>
            <person name="Guillou S."/>
            <person name="Cros-Aarteil S."/>
            <person name="Calhoun S."/>
            <person name="Haridas S."/>
            <person name="Kuo A."/>
            <person name="Mondo S."/>
            <person name="Pangilinan J."/>
            <person name="Riley R."/>
            <person name="LaButti K."/>
            <person name="Andreopoulos B."/>
            <person name="Lipzen A."/>
            <person name="Chen C."/>
            <person name="Yan M."/>
            <person name="Daum C."/>
            <person name="Ng V."/>
            <person name="Clum A."/>
            <person name="Steindorff A."/>
            <person name="Ohm R.A."/>
            <person name="Martin F."/>
            <person name="Silar P."/>
            <person name="Natvig D.O."/>
            <person name="Lalanne C."/>
            <person name="Gautier V."/>
            <person name="Ament-Velasquez S.L."/>
            <person name="Kruys A."/>
            <person name="Hutchinson M.I."/>
            <person name="Powell A.J."/>
            <person name="Barry K."/>
            <person name="Miller A.N."/>
            <person name="Grigoriev I.V."/>
            <person name="Debuchy R."/>
            <person name="Gladieux P."/>
            <person name="Hiltunen Thoren M."/>
            <person name="Johannesson H."/>
        </authorList>
    </citation>
    <scope>NUCLEOTIDE SEQUENCE</scope>
    <source>
        <strain evidence="1">CBS 508.74</strain>
    </source>
</reference>
<gene>
    <name evidence="1" type="ORF">N656DRAFT_344785</name>
</gene>